<comment type="caution">
    <text evidence="2">The sequence shown here is derived from an EMBL/GenBank/DDBJ whole genome shotgun (WGS) entry which is preliminary data.</text>
</comment>
<feature type="transmembrane region" description="Helical" evidence="1">
    <location>
        <begin position="52"/>
        <end position="76"/>
    </location>
</feature>
<name>A0A7Y9FGY2_9CELL</name>
<evidence type="ECO:0000313" key="2">
    <source>
        <dbReference type="EMBL" id="NYD86862.1"/>
    </source>
</evidence>
<protein>
    <submittedName>
        <fullName evidence="2">Uncharacterized protein</fullName>
    </submittedName>
</protein>
<dbReference type="EMBL" id="JACCBK010000001">
    <property type="protein sequence ID" value="NYD86862.1"/>
    <property type="molecule type" value="Genomic_DNA"/>
</dbReference>
<gene>
    <name evidence="2" type="ORF">BKA21_002411</name>
</gene>
<organism evidence="2 3">
    <name type="scientific">Cellulomonas oligotrophica</name>
    <dbReference type="NCBI Taxonomy" id="931536"/>
    <lineage>
        <taxon>Bacteria</taxon>
        <taxon>Bacillati</taxon>
        <taxon>Actinomycetota</taxon>
        <taxon>Actinomycetes</taxon>
        <taxon>Micrococcales</taxon>
        <taxon>Cellulomonadaceae</taxon>
        <taxon>Cellulomonas</taxon>
    </lineage>
</organism>
<dbReference type="RefSeq" id="WP_140459359.1">
    <property type="nucleotide sequence ID" value="NZ_BAABFI010000001.1"/>
</dbReference>
<keyword evidence="1" id="KW-0472">Membrane</keyword>
<feature type="transmembrane region" description="Helical" evidence="1">
    <location>
        <begin position="12"/>
        <end position="32"/>
    </location>
</feature>
<accession>A0A7Y9FGY2</accession>
<dbReference type="AlphaFoldDB" id="A0A7Y9FGY2"/>
<evidence type="ECO:0000313" key="3">
    <source>
        <dbReference type="Proteomes" id="UP000577956"/>
    </source>
</evidence>
<evidence type="ECO:0000256" key="1">
    <source>
        <dbReference type="SAM" id="Phobius"/>
    </source>
</evidence>
<dbReference type="Proteomes" id="UP000577956">
    <property type="component" value="Unassembled WGS sequence"/>
</dbReference>
<reference evidence="2 3" key="1">
    <citation type="submission" date="2020-07" db="EMBL/GenBank/DDBJ databases">
        <title>Sequencing the genomes of 1000 actinobacteria strains.</title>
        <authorList>
            <person name="Klenk H.-P."/>
        </authorList>
    </citation>
    <scope>NUCLEOTIDE SEQUENCE [LARGE SCALE GENOMIC DNA]</scope>
    <source>
        <strain evidence="2 3">DSM 24482</strain>
    </source>
</reference>
<proteinExistence type="predicted"/>
<keyword evidence="1" id="KW-0812">Transmembrane</keyword>
<sequence length="80" mass="8120">MTRRERRASAVVAGLGLVLLVVGVLLLVRTGAWSGYGPADEVAARAALTRGWAAALVGVGALLVAVTVVTAVVVGVRRRG</sequence>
<keyword evidence="1" id="KW-1133">Transmembrane helix</keyword>